<proteinExistence type="predicted"/>
<dbReference type="Pfam" id="PF00873">
    <property type="entry name" value="ACR_tran"/>
    <property type="match status" value="1"/>
</dbReference>
<dbReference type="Gene3D" id="3.30.70.1430">
    <property type="entry name" value="Multidrug efflux transporter AcrB pore domain"/>
    <property type="match status" value="2"/>
</dbReference>
<feature type="transmembrane region" description="Helical" evidence="1">
    <location>
        <begin position="365"/>
        <end position="384"/>
    </location>
</feature>
<dbReference type="Gene3D" id="3.30.70.1440">
    <property type="entry name" value="Multidrug efflux transporter AcrB pore domain"/>
    <property type="match status" value="1"/>
</dbReference>
<keyword evidence="1" id="KW-0812">Transmembrane</keyword>
<dbReference type="GO" id="GO:0042910">
    <property type="term" value="F:xenobiotic transmembrane transporter activity"/>
    <property type="evidence" value="ECO:0007669"/>
    <property type="project" value="TreeGrafter"/>
</dbReference>
<dbReference type="Proteomes" id="UP001158066">
    <property type="component" value="Unassembled WGS sequence"/>
</dbReference>
<dbReference type="PANTHER" id="PTHR32063">
    <property type="match status" value="1"/>
</dbReference>
<dbReference type="Gene3D" id="3.30.70.1320">
    <property type="entry name" value="Multidrug efflux transporter AcrB pore domain like"/>
    <property type="match status" value="1"/>
</dbReference>
<accession>A0AA45WYE2</accession>
<dbReference type="PANTHER" id="PTHR32063:SF18">
    <property type="entry name" value="CATION EFFLUX SYSTEM PROTEIN"/>
    <property type="match status" value="1"/>
</dbReference>
<organism evidence="2 3">
    <name type="scientific">Anoxynatronum buryatiense</name>
    <dbReference type="NCBI Taxonomy" id="489973"/>
    <lineage>
        <taxon>Bacteria</taxon>
        <taxon>Bacillati</taxon>
        <taxon>Bacillota</taxon>
        <taxon>Clostridia</taxon>
        <taxon>Eubacteriales</taxon>
        <taxon>Clostridiaceae</taxon>
        <taxon>Anoxynatronum</taxon>
    </lineage>
</organism>
<dbReference type="InterPro" id="IPR027463">
    <property type="entry name" value="AcrB_DN_DC_subdom"/>
</dbReference>
<name>A0AA45WYE2_9CLOT</name>
<feature type="transmembrane region" description="Helical" evidence="1">
    <location>
        <begin position="341"/>
        <end position="358"/>
    </location>
</feature>
<evidence type="ECO:0000313" key="3">
    <source>
        <dbReference type="Proteomes" id="UP001158066"/>
    </source>
</evidence>
<reference evidence="2" key="1">
    <citation type="submission" date="2017-05" db="EMBL/GenBank/DDBJ databases">
        <authorList>
            <person name="Varghese N."/>
            <person name="Submissions S."/>
        </authorList>
    </citation>
    <scope>NUCLEOTIDE SEQUENCE</scope>
    <source>
        <strain evidence="2">Su22</strain>
    </source>
</reference>
<keyword evidence="1" id="KW-1133">Transmembrane helix</keyword>
<feature type="transmembrane region" description="Helical" evidence="1">
    <location>
        <begin position="851"/>
        <end position="869"/>
    </location>
</feature>
<keyword evidence="3" id="KW-1185">Reference proteome</keyword>
<feature type="transmembrane region" description="Helical" evidence="1">
    <location>
        <begin position="980"/>
        <end position="1006"/>
    </location>
</feature>
<dbReference type="InterPro" id="IPR001036">
    <property type="entry name" value="Acrflvin-R"/>
</dbReference>
<gene>
    <name evidence="2" type="ORF">SAMN06296020_11729</name>
</gene>
<dbReference type="GO" id="GO:0005886">
    <property type="term" value="C:plasma membrane"/>
    <property type="evidence" value="ECO:0007669"/>
    <property type="project" value="TreeGrafter"/>
</dbReference>
<dbReference type="Gene3D" id="1.20.1640.10">
    <property type="entry name" value="Multidrug efflux transporter AcrB transmembrane domain"/>
    <property type="match status" value="2"/>
</dbReference>
<feature type="transmembrane region" description="Helical" evidence="1">
    <location>
        <begin position="955"/>
        <end position="974"/>
    </location>
</feature>
<dbReference type="SUPFAM" id="SSF82693">
    <property type="entry name" value="Multidrug efflux transporter AcrB pore domain, PN1, PN2, PC1 and PC2 subdomains"/>
    <property type="match status" value="2"/>
</dbReference>
<feature type="transmembrane region" description="Helical" evidence="1">
    <location>
        <begin position="521"/>
        <end position="541"/>
    </location>
</feature>
<feature type="transmembrane region" description="Helical" evidence="1">
    <location>
        <begin position="881"/>
        <end position="900"/>
    </location>
</feature>
<comment type="caution">
    <text evidence="2">The sequence shown here is derived from an EMBL/GenBank/DDBJ whole genome shotgun (WGS) entry which is preliminary data.</text>
</comment>
<keyword evidence="1" id="KW-0472">Membrane</keyword>
<dbReference type="EMBL" id="FXUF01000017">
    <property type="protein sequence ID" value="SMP68603.1"/>
    <property type="molecule type" value="Genomic_DNA"/>
</dbReference>
<dbReference type="SUPFAM" id="SSF82714">
    <property type="entry name" value="Multidrug efflux transporter AcrB TolC docking domain, DN and DC subdomains"/>
    <property type="match status" value="2"/>
</dbReference>
<feature type="transmembrane region" description="Helical" evidence="1">
    <location>
        <begin position="433"/>
        <end position="453"/>
    </location>
</feature>
<dbReference type="AlphaFoldDB" id="A0AA45WYE2"/>
<feature type="transmembrane region" description="Helical" evidence="1">
    <location>
        <begin position="906"/>
        <end position="930"/>
    </location>
</feature>
<feature type="transmembrane region" description="Helical" evidence="1">
    <location>
        <begin position="465"/>
        <end position="492"/>
    </location>
</feature>
<dbReference type="RefSeq" id="WP_283410523.1">
    <property type="nucleotide sequence ID" value="NZ_FXUF01000017.1"/>
</dbReference>
<sequence>MFKNMIKLPIKNKTVTIFSMIMIILFGFYSYNTTPKQEYPEFPAPFAMITVIYPGASAEEVEVLVTERLEEKLAELRNYDYTTSTTLNSAAAIILVLDGNISQAELEQTWNELYRMMEDVKRNLPAGVADINIDTNLLETSGILIGLSGDNYSYERLVAYGERLKNNLMGLGGINRFEIIGEQEKELKVEVDLQKLDLYNMSIGEISNVLAAQNIQLPSGTIQDNTMKFHVNQEGLFKSLEEIENTIIYIREDKIIVRLKDVAEVYMGLKDSNYKIRNNGESGLLLAGYFKGDVNVVAAGKEVREALEDFKTQLPEDISIDEIVYQPEEVGKSVNDFVKNLIGGVFIVILVVMVGMGIRNATTVSFAIPLSMFITFITMGLLGIKIHMITITGLIMALGMLVDNAIVVSDSIQNKIDEDIDQLTACVEGTKEVAIPVLSSTLTTIAAFSPLLLLPKSVGAFFGGIPQMIIISLIASYGIAIFITPLMAYLFFRKSKSNRKKDGKIKRMFERLLVLGMKYKARTLLVAFIILVLSLTLVSTLPQELFPTSDKDMIYIDIQTEYLSNLDKTDDLVKEIEAVLREQTEITAYTSSIGGGLPKFDLSIMPQSNAPNSAQIVMRVNLLKGEVFKTNEELVRHLQRIYDKKIVGANVIVKELEMEGFLGAPIQIKVKGKEMEDIIEAKETIKDALINIEGSTNVRDDLPLLDYQFRMTIDGNRALAYGLTKHEIQNEVNMALMGKRASVFREEGEEFDILVKGNISRLEELENLKIKSAATGLQVLLKDVASVNFEPVVGQINRYKGERAIAVQGNVAEGYNAIEIQTILEEKIRDIDFPNVTIVPEGEKADLEGDLGSMGISAIFALFLLFIILMIQFNSVIQPGIILASIPLSLIGSMVALAVLRQPLSLFSVLGVVSLMGVVINNAIILIDYINGQRKNGMAIDEACSKAVSARFRPVILSTTTTVFGLSPLALFGSDLFRPMAIAFMGGLMVATLLTLVIIPVLYSLIEGKIEAFKSIHNIKTLELQE</sequence>
<evidence type="ECO:0000313" key="2">
    <source>
        <dbReference type="EMBL" id="SMP68603.1"/>
    </source>
</evidence>
<protein>
    <submittedName>
        <fullName evidence="2">Multidrug efflux pump subunit AcrB</fullName>
    </submittedName>
</protein>
<feature type="transmembrane region" description="Helical" evidence="1">
    <location>
        <begin position="12"/>
        <end position="31"/>
    </location>
</feature>
<evidence type="ECO:0000256" key="1">
    <source>
        <dbReference type="SAM" id="Phobius"/>
    </source>
</evidence>
<dbReference type="PRINTS" id="PR00702">
    <property type="entry name" value="ACRIFLAVINRP"/>
</dbReference>
<dbReference type="SUPFAM" id="SSF82866">
    <property type="entry name" value="Multidrug efflux transporter AcrB transmembrane domain"/>
    <property type="match status" value="2"/>
</dbReference>
<dbReference type="Gene3D" id="3.30.2090.10">
    <property type="entry name" value="Multidrug efflux transporter AcrB TolC docking domain, DN and DC subdomains"/>
    <property type="match status" value="2"/>
</dbReference>